<dbReference type="GO" id="GO:0016887">
    <property type="term" value="F:ATP hydrolysis activity"/>
    <property type="evidence" value="ECO:0007669"/>
    <property type="project" value="InterPro"/>
</dbReference>
<accession>A0A2G3PH92</accession>
<dbReference type="InterPro" id="IPR051535">
    <property type="entry name" value="Siderophore_ABC-ATPase"/>
</dbReference>
<protein>
    <submittedName>
        <fullName evidence="11">ABC transporter ATP-binding protein</fullName>
    </submittedName>
</protein>
<evidence type="ECO:0000256" key="1">
    <source>
        <dbReference type="ARBA" id="ARBA00004202"/>
    </source>
</evidence>
<evidence type="ECO:0000256" key="7">
    <source>
        <dbReference type="ARBA" id="ARBA00023004"/>
    </source>
</evidence>
<organism evidence="11 12">
    <name type="scientific">Williamsia marianensis</name>
    <dbReference type="NCBI Taxonomy" id="85044"/>
    <lineage>
        <taxon>Bacteria</taxon>
        <taxon>Bacillati</taxon>
        <taxon>Actinomycetota</taxon>
        <taxon>Actinomycetes</taxon>
        <taxon>Mycobacteriales</taxon>
        <taxon>Nocardiaceae</taxon>
        <taxon>Williamsia</taxon>
    </lineage>
</organism>
<dbReference type="CDD" id="cd03214">
    <property type="entry name" value="ABC_Iron-Siderophores_B12_Hemin"/>
    <property type="match status" value="1"/>
</dbReference>
<dbReference type="AlphaFoldDB" id="A0A2G3PH92"/>
<dbReference type="InterPro" id="IPR003439">
    <property type="entry name" value="ABC_transporter-like_ATP-bd"/>
</dbReference>
<evidence type="ECO:0000313" key="11">
    <source>
        <dbReference type="EMBL" id="PHV65184.1"/>
    </source>
</evidence>
<dbReference type="GO" id="GO:0005886">
    <property type="term" value="C:plasma membrane"/>
    <property type="evidence" value="ECO:0007669"/>
    <property type="project" value="UniProtKB-SubCell"/>
</dbReference>
<comment type="subcellular location">
    <subcellularLocation>
        <location evidence="1">Cell membrane</location>
        <topology evidence="1">Peripheral membrane protein</topology>
    </subcellularLocation>
</comment>
<dbReference type="InterPro" id="IPR027417">
    <property type="entry name" value="P-loop_NTPase"/>
</dbReference>
<evidence type="ECO:0000256" key="9">
    <source>
        <dbReference type="ARBA" id="ARBA00023136"/>
    </source>
</evidence>
<keyword evidence="7" id="KW-0408">Iron</keyword>
<keyword evidence="3" id="KW-1003">Cell membrane</keyword>
<proteinExistence type="predicted"/>
<dbReference type="EMBL" id="PEBD01000010">
    <property type="protein sequence ID" value="PHV65184.1"/>
    <property type="molecule type" value="Genomic_DNA"/>
</dbReference>
<dbReference type="PROSITE" id="PS00211">
    <property type="entry name" value="ABC_TRANSPORTER_1"/>
    <property type="match status" value="1"/>
</dbReference>
<evidence type="ECO:0000256" key="3">
    <source>
        <dbReference type="ARBA" id="ARBA00022475"/>
    </source>
</evidence>
<evidence type="ECO:0000256" key="4">
    <source>
        <dbReference type="ARBA" id="ARBA00022496"/>
    </source>
</evidence>
<dbReference type="PROSITE" id="PS50893">
    <property type="entry name" value="ABC_TRANSPORTER_2"/>
    <property type="match status" value="1"/>
</dbReference>
<comment type="caution">
    <text evidence="11">The sequence shown here is derived from an EMBL/GenBank/DDBJ whole genome shotgun (WGS) entry which is preliminary data.</text>
</comment>
<dbReference type="SUPFAM" id="SSF52540">
    <property type="entry name" value="P-loop containing nucleoside triphosphate hydrolases"/>
    <property type="match status" value="1"/>
</dbReference>
<keyword evidence="9" id="KW-0472">Membrane</keyword>
<evidence type="ECO:0000256" key="5">
    <source>
        <dbReference type="ARBA" id="ARBA00022741"/>
    </source>
</evidence>
<evidence type="ECO:0000256" key="2">
    <source>
        <dbReference type="ARBA" id="ARBA00022448"/>
    </source>
</evidence>
<evidence type="ECO:0000259" key="10">
    <source>
        <dbReference type="PROSITE" id="PS50893"/>
    </source>
</evidence>
<gene>
    <name evidence="11" type="ORF">CSW57_15310</name>
</gene>
<keyword evidence="5" id="KW-0547">Nucleotide-binding</keyword>
<dbReference type="Gene3D" id="3.40.50.300">
    <property type="entry name" value="P-loop containing nucleotide triphosphate hydrolases"/>
    <property type="match status" value="1"/>
</dbReference>
<dbReference type="GO" id="GO:0005524">
    <property type="term" value="F:ATP binding"/>
    <property type="evidence" value="ECO:0007669"/>
    <property type="project" value="UniProtKB-KW"/>
</dbReference>
<dbReference type="PANTHER" id="PTHR42771">
    <property type="entry name" value="IRON(3+)-HYDROXAMATE IMPORT ATP-BINDING PROTEIN FHUC"/>
    <property type="match status" value="1"/>
</dbReference>
<dbReference type="GO" id="GO:0006826">
    <property type="term" value="P:iron ion transport"/>
    <property type="evidence" value="ECO:0007669"/>
    <property type="project" value="UniProtKB-KW"/>
</dbReference>
<evidence type="ECO:0000256" key="6">
    <source>
        <dbReference type="ARBA" id="ARBA00022840"/>
    </source>
</evidence>
<name>A0A2G3PH92_WILMA</name>
<keyword evidence="6 11" id="KW-0067">ATP-binding</keyword>
<dbReference type="InterPro" id="IPR003593">
    <property type="entry name" value="AAA+_ATPase"/>
</dbReference>
<dbReference type="FunFam" id="3.40.50.300:FF:000134">
    <property type="entry name" value="Iron-enterobactin ABC transporter ATP-binding protein"/>
    <property type="match status" value="1"/>
</dbReference>
<dbReference type="SMART" id="SM00382">
    <property type="entry name" value="AAA"/>
    <property type="match status" value="1"/>
</dbReference>
<reference evidence="11 12" key="1">
    <citation type="submission" date="2017-10" db="EMBL/GenBank/DDBJ databases">
        <title>The draft genome sequence of Williamsia sp. BULT 1.1 isolated from the semi-arid grassland soils from South Africa.</title>
        <authorList>
            <person name="Kabwe M.H."/>
            <person name="Govender N."/>
            <person name="Mutseka Lunga P."/>
            <person name="Vikram S."/>
            <person name="Makhalanyane T.P."/>
        </authorList>
    </citation>
    <scope>NUCLEOTIDE SEQUENCE [LARGE SCALE GENOMIC DNA]</scope>
    <source>
        <strain evidence="11 12">BULT 1.1</strain>
    </source>
</reference>
<dbReference type="Pfam" id="PF00005">
    <property type="entry name" value="ABC_tran"/>
    <property type="match status" value="1"/>
</dbReference>
<dbReference type="RefSeq" id="WP_023961672.1">
    <property type="nucleotide sequence ID" value="NZ_PEBD01000010.1"/>
</dbReference>
<evidence type="ECO:0000256" key="8">
    <source>
        <dbReference type="ARBA" id="ARBA00023065"/>
    </source>
</evidence>
<dbReference type="PANTHER" id="PTHR42771:SF2">
    <property type="entry name" value="IRON(3+)-HYDROXAMATE IMPORT ATP-BINDING PROTEIN FHUC"/>
    <property type="match status" value="1"/>
</dbReference>
<keyword evidence="2" id="KW-0813">Transport</keyword>
<keyword evidence="4" id="KW-0410">Iron transport</keyword>
<dbReference type="Proteomes" id="UP000225108">
    <property type="component" value="Unassembled WGS sequence"/>
</dbReference>
<sequence length="270" mass="29395">MSALYSEQSAGRIAATGLQVGYGDRPIIDDLDISIPDGKVTTIVGPNGCGKSTLLRSLVRLLKPTAGQVLLDGRDIATLRTKEVAKILGLLPQNPVAPEGLTVVDLVSRGRHPHQSWYKQWSPEDEVAVAQALELTDCTDLAERTIDALSGGQRQRVWIALTLAQQTDVVMLDEPTTYLDLSHSIDVLDLVDDLCRMHGKTVVMVLHDLNLAVRYSDWLVVMREGEIIREGTPSDVITTDLLQEAFGLSSQVLTDPVSGGPMIVPIGRKR</sequence>
<keyword evidence="8" id="KW-0406">Ion transport</keyword>
<dbReference type="InterPro" id="IPR017871">
    <property type="entry name" value="ABC_transporter-like_CS"/>
</dbReference>
<feature type="domain" description="ABC transporter" evidence="10">
    <location>
        <begin position="13"/>
        <end position="249"/>
    </location>
</feature>
<evidence type="ECO:0000313" key="12">
    <source>
        <dbReference type="Proteomes" id="UP000225108"/>
    </source>
</evidence>